<dbReference type="GeneID" id="11639855"/>
<reference key="1">
    <citation type="submission" date="2010-08" db="EMBL/GenBank/DDBJ databases">
        <title>The genome sequence of a nonpathogenic wastewater-adapted bacterium Acinetobacter calcoaceticus PHEA-2 and comparative genomics insights into environmental adaptation.</title>
        <authorList>
            <person name="Zhan Y."/>
            <person name="Yan Y."/>
            <person name="Zhang W."/>
            <person name="Chen M."/>
            <person name="Ping S."/>
            <person name="Lu W."/>
            <person name="Lin M."/>
        </authorList>
    </citation>
    <scope>NUCLEOTIDE SEQUENCE</scope>
    <source>
        <strain>PHEA-2</strain>
    </source>
</reference>
<dbReference type="AlphaFoldDB" id="F0KHW5"/>
<dbReference type="Pfam" id="PF02954">
    <property type="entry name" value="HTH_8"/>
    <property type="match status" value="1"/>
</dbReference>
<dbReference type="PATRIC" id="fig|871585.3.peg.1668"/>
<dbReference type="OrthoDB" id="9802388at2"/>
<dbReference type="GO" id="GO:0006355">
    <property type="term" value="P:regulation of DNA-templated transcription"/>
    <property type="evidence" value="ECO:0007669"/>
    <property type="project" value="InterPro"/>
</dbReference>
<dbReference type="HOGENOM" id="CLU_158040_2_1_6"/>
<dbReference type="Gene3D" id="1.10.10.60">
    <property type="entry name" value="Homeodomain-like"/>
    <property type="match status" value="1"/>
</dbReference>
<dbReference type="InterPro" id="IPR009057">
    <property type="entry name" value="Homeodomain-like_sf"/>
</dbReference>
<keyword evidence="2 5" id="KW-0238">DNA-binding</keyword>
<dbReference type="Proteomes" id="UP000007477">
    <property type="component" value="Chromosome"/>
</dbReference>
<dbReference type="InterPro" id="IPR050207">
    <property type="entry name" value="Trans_regulatory_Fis"/>
</dbReference>
<dbReference type="PANTHER" id="PTHR47918:SF1">
    <property type="entry name" value="DNA-BINDING PROTEIN FIS"/>
    <property type="match status" value="1"/>
</dbReference>
<gene>
    <name evidence="5" type="primary">fis</name>
    <name evidence="5" type="ordered locus">BDGL_001674</name>
</gene>
<dbReference type="PIRSF" id="PIRSF002097">
    <property type="entry name" value="DNA-binding_Fis"/>
    <property type="match status" value="1"/>
</dbReference>
<dbReference type="InterPro" id="IPR005412">
    <property type="entry name" value="Fis_DNA-bd"/>
</dbReference>
<dbReference type="eggNOG" id="COG2901">
    <property type="taxonomic scope" value="Bacteria"/>
</dbReference>
<dbReference type="NCBIfam" id="NF001659">
    <property type="entry name" value="PRK00430.1"/>
    <property type="match status" value="1"/>
</dbReference>
<proteinExistence type="inferred from homology"/>
<evidence type="ECO:0000313" key="5">
    <source>
        <dbReference type="EMBL" id="ADY82260.1"/>
    </source>
</evidence>
<name>F0KHW5_ACIP2</name>
<dbReference type="EMBL" id="CP002177">
    <property type="protein sequence ID" value="ADY82260.1"/>
    <property type="molecule type" value="Genomic_DNA"/>
</dbReference>
<protein>
    <recommendedName>
        <fullName evidence="3">Putative Fis-like DNA-binding protein</fullName>
    </recommendedName>
</protein>
<comment type="similarity">
    <text evidence="1">Belongs to the transcriptional regulatory Fis family.</text>
</comment>
<reference evidence="5 6" key="2">
    <citation type="journal article" date="2011" name="J. Bacteriol.">
        <title>Genome sequence of Acinetobacter calcoaceticus PHEA-2, isolated from industry wastewater.</title>
        <authorList>
            <person name="Zhan Y."/>
            <person name="Yan Y."/>
            <person name="Zhang W."/>
            <person name="Yu H."/>
            <person name="Chen M."/>
            <person name="Lu W."/>
            <person name="Ping S."/>
            <person name="Peng Z."/>
            <person name="Yuan M."/>
            <person name="Zhou Z."/>
            <person name="Elmerich C."/>
            <person name="Lin M."/>
        </authorList>
    </citation>
    <scope>NUCLEOTIDE SEQUENCE [LARGE SCALE GENOMIC DNA]</scope>
    <source>
        <strain evidence="5 6">PHEA-2</strain>
    </source>
</reference>
<evidence type="ECO:0000256" key="2">
    <source>
        <dbReference type="ARBA" id="ARBA00023125"/>
    </source>
</evidence>
<keyword evidence="6" id="KW-1185">Reference proteome</keyword>
<accession>F0KHW5</accession>
<evidence type="ECO:0000313" key="6">
    <source>
        <dbReference type="Proteomes" id="UP000007477"/>
    </source>
</evidence>
<dbReference type="InterPro" id="IPR002197">
    <property type="entry name" value="HTH_Fis"/>
</dbReference>
<dbReference type="PANTHER" id="PTHR47918">
    <property type="entry name" value="DNA-BINDING PROTEIN FIS"/>
    <property type="match status" value="1"/>
</dbReference>
<dbReference type="RefSeq" id="YP_004995942.1">
    <property type="nucleotide sequence ID" value="NC_016603.1"/>
</dbReference>
<evidence type="ECO:0000256" key="3">
    <source>
        <dbReference type="ARBA" id="ARBA00029540"/>
    </source>
</evidence>
<organism evidence="5 6">
    <name type="scientific">Acinetobacter pittii (strain PHEA-2)</name>
    <dbReference type="NCBI Taxonomy" id="871585"/>
    <lineage>
        <taxon>Bacteria</taxon>
        <taxon>Pseudomonadati</taxon>
        <taxon>Pseudomonadota</taxon>
        <taxon>Gammaproteobacteria</taxon>
        <taxon>Moraxellales</taxon>
        <taxon>Moraxellaceae</taxon>
        <taxon>Acinetobacter</taxon>
        <taxon>Acinetobacter calcoaceticus/baumannii complex</taxon>
    </lineage>
</organism>
<dbReference type="STRING" id="871585.BDGL_001674"/>
<feature type="domain" description="DNA binding HTH" evidence="4">
    <location>
        <begin position="25"/>
        <end position="64"/>
    </location>
</feature>
<dbReference type="SUPFAM" id="SSF46689">
    <property type="entry name" value="Homeodomain-like"/>
    <property type="match status" value="1"/>
</dbReference>
<evidence type="ECO:0000256" key="1">
    <source>
        <dbReference type="ARBA" id="ARBA00008559"/>
    </source>
</evidence>
<dbReference type="PRINTS" id="PR01590">
    <property type="entry name" value="HTHFIS"/>
</dbReference>
<dbReference type="GO" id="GO:0043565">
    <property type="term" value="F:sequence-specific DNA binding"/>
    <property type="evidence" value="ECO:0007669"/>
    <property type="project" value="InterPro"/>
</dbReference>
<evidence type="ECO:0000259" key="4">
    <source>
        <dbReference type="Pfam" id="PF02954"/>
    </source>
</evidence>
<dbReference type="KEGG" id="acc:BDGL_001674"/>
<dbReference type="RefSeq" id="WP_002000816.1">
    <property type="nucleotide sequence ID" value="NC_016603.1"/>
</dbReference>
<sequence>MDRAVRHYFAQLQGEQPSQVYDMVLAEMEKPLLSVVLEYTRGNQTRAAEILGLNRGTLRKKLKAHGLMSE</sequence>